<dbReference type="Gene3D" id="3.30.530.20">
    <property type="match status" value="1"/>
</dbReference>
<evidence type="ECO:0000256" key="1">
    <source>
        <dbReference type="ARBA" id="ARBA00023121"/>
    </source>
</evidence>
<dbReference type="Proteomes" id="UP000007797">
    <property type="component" value="Unassembled WGS sequence"/>
</dbReference>
<dbReference type="GO" id="GO:0008526">
    <property type="term" value="F:phosphatidylinositol transfer activity"/>
    <property type="evidence" value="ECO:0007669"/>
    <property type="project" value="TreeGrafter"/>
</dbReference>
<dbReference type="PRINTS" id="PR00391">
    <property type="entry name" value="PITRANSFER"/>
</dbReference>
<dbReference type="GO" id="GO:0005794">
    <property type="term" value="C:Golgi apparatus"/>
    <property type="evidence" value="ECO:0007669"/>
    <property type="project" value="UniProtKB-ARBA"/>
</dbReference>
<dbReference type="GO" id="GO:0008525">
    <property type="term" value="F:phosphatidylcholine transporter activity"/>
    <property type="evidence" value="ECO:0007669"/>
    <property type="project" value="TreeGrafter"/>
</dbReference>
<sequence>MLIKEYRLFLPMTLEEYHIGQLYMVAKKSKESMTRGEGVEILVNEPYENEYGKGQYTHKIFHLKQSLPKFASALLPKSALQIEEKSWNGFPYCKTIYTAKSIHKDGNVINENVFNCQQDVLISRSVEYIDIANDNVEPKDYRKDEDPTLFISKKTNRGPLISKDWAKTHSPIMTCYKLAKVNFNYWGFQKRIESFIHKVGIHDVMLKAHRALFCWMDEWIDLSMQDIREIETNMMTPNIKRDNYHHHHHQHEGKKSIPSNLIHSASCIDTNNNNNENNNQHPILATGSPSLIDKNMNLV</sequence>
<dbReference type="GO" id="GO:0071944">
    <property type="term" value="C:cell periphery"/>
    <property type="evidence" value="ECO:0007669"/>
    <property type="project" value="UniProtKB-ARBA"/>
</dbReference>
<dbReference type="AlphaFoldDB" id="F4PM87"/>
<dbReference type="InterPro" id="IPR023393">
    <property type="entry name" value="START-like_dom_sf"/>
</dbReference>
<proteinExistence type="predicted"/>
<dbReference type="STRING" id="1054147.F4PM87"/>
<evidence type="ECO:0000313" key="3">
    <source>
        <dbReference type="EMBL" id="EGG23587.1"/>
    </source>
</evidence>
<organism evidence="3 4">
    <name type="scientific">Cavenderia fasciculata</name>
    <name type="common">Slime mold</name>
    <name type="synonym">Dictyostelium fasciculatum</name>
    <dbReference type="NCBI Taxonomy" id="261658"/>
    <lineage>
        <taxon>Eukaryota</taxon>
        <taxon>Amoebozoa</taxon>
        <taxon>Evosea</taxon>
        <taxon>Eumycetozoa</taxon>
        <taxon>Dictyostelia</taxon>
        <taxon>Acytosteliales</taxon>
        <taxon>Cavenderiaceae</taxon>
        <taxon>Cavenderia</taxon>
    </lineage>
</organism>
<dbReference type="EMBL" id="GL883008">
    <property type="protein sequence ID" value="EGG23587.1"/>
    <property type="molecule type" value="Genomic_DNA"/>
</dbReference>
<name>F4PM87_CACFS</name>
<keyword evidence="1" id="KW-0446">Lipid-binding</keyword>
<dbReference type="GO" id="GO:0035091">
    <property type="term" value="F:phosphatidylinositol binding"/>
    <property type="evidence" value="ECO:0007669"/>
    <property type="project" value="TreeGrafter"/>
</dbReference>
<gene>
    <name evidence="3" type="primary">pitD</name>
    <name evidence="3" type="ORF">DFA_05721</name>
</gene>
<dbReference type="Pfam" id="PF02121">
    <property type="entry name" value="IP_trans"/>
    <property type="match status" value="1"/>
</dbReference>
<evidence type="ECO:0000259" key="2">
    <source>
        <dbReference type="Pfam" id="PF02121"/>
    </source>
</evidence>
<dbReference type="PANTHER" id="PTHR10658">
    <property type="entry name" value="PHOSPHATIDYLINOSITOL TRANSFER PROTEIN"/>
    <property type="match status" value="1"/>
</dbReference>
<dbReference type="GO" id="GO:0031210">
    <property type="term" value="F:phosphatidylcholine binding"/>
    <property type="evidence" value="ECO:0007669"/>
    <property type="project" value="TreeGrafter"/>
</dbReference>
<dbReference type="KEGG" id="dfa:DFA_05721"/>
<protein>
    <submittedName>
        <fullName evidence="3">Phosphatidylinositol transfer protein</fullName>
    </submittedName>
</protein>
<dbReference type="GeneID" id="14875664"/>
<dbReference type="OMA" id="KFHRQVF"/>
<reference evidence="4" key="1">
    <citation type="journal article" date="2011" name="Genome Res.">
        <title>Phylogeny-wide analysis of social amoeba genomes highlights ancient origins for complex intercellular communication.</title>
        <authorList>
            <person name="Heidel A.J."/>
            <person name="Lawal H.M."/>
            <person name="Felder M."/>
            <person name="Schilde C."/>
            <person name="Helps N.R."/>
            <person name="Tunggal B."/>
            <person name="Rivero F."/>
            <person name="John U."/>
            <person name="Schleicher M."/>
            <person name="Eichinger L."/>
            <person name="Platzer M."/>
            <person name="Noegel A.A."/>
            <person name="Schaap P."/>
            <person name="Gloeckner G."/>
        </authorList>
    </citation>
    <scope>NUCLEOTIDE SEQUENCE [LARGE SCALE GENOMIC DNA]</scope>
    <source>
        <strain evidence="4">SH3</strain>
    </source>
</reference>
<dbReference type="InterPro" id="IPR001666">
    <property type="entry name" value="PI_transfer"/>
</dbReference>
<dbReference type="RefSeq" id="XP_004361438.1">
    <property type="nucleotide sequence ID" value="XM_004361381.1"/>
</dbReference>
<dbReference type="InterPro" id="IPR055261">
    <property type="entry name" value="PI_transfer_N"/>
</dbReference>
<keyword evidence="4" id="KW-1185">Reference proteome</keyword>
<dbReference type="FunFam" id="3.30.530.20:FF:000028">
    <property type="entry name" value="Phosphatidylinositol transfer protein 5"/>
    <property type="match status" value="1"/>
</dbReference>
<evidence type="ECO:0000313" key="4">
    <source>
        <dbReference type="Proteomes" id="UP000007797"/>
    </source>
</evidence>
<dbReference type="PANTHER" id="PTHR10658:SF81">
    <property type="entry name" value="PROTEIN RETINAL DEGENERATION B"/>
    <property type="match status" value="1"/>
</dbReference>
<accession>F4PM87</accession>
<feature type="domain" description="Phosphatidylinositol transfer protein N-terminal" evidence="2">
    <location>
        <begin position="1"/>
        <end position="234"/>
    </location>
</feature>
<dbReference type="OrthoDB" id="18453at2759"/>
<dbReference type="SUPFAM" id="SSF55961">
    <property type="entry name" value="Bet v1-like"/>
    <property type="match status" value="1"/>
</dbReference>